<evidence type="ECO:0000259" key="2">
    <source>
        <dbReference type="PROSITE" id="PS51329"/>
    </source>
</evidence>
<dbReference type="InterPro" id="IPR017901">
    <property type="entry name" value="C-CAP_CF_C-like"/>
</dbReference>
<dbReference type="SUPFAM" id="SSF69340">
    <property type="entry name" value="C-terminal domain of adenylylcyclase associated protein"/>
    <property type="match status" value="1"/>
</dbReference>
<dbReference type="InterPro" id="IPR016098">
    <property type="entry name" value="CAP/MinC_C"/>
</dbReference>
<dbReference type="InterPro" id="IPR036223">
    <property type="entry name" value="CAP_C_sf"/>
</dbReference>
<feature type="region of interest" description="Disordered" evidence="1">
    <location>
        <begin position="229"/>
        <end position="249"/>
    </location>
</feature>
<accession>A0ABM4DQD1</accession>
<organism evidence="3 4">
    <name type="scientific">Hydra vulgaris</name>
    <name type="common">Hydra</name>
    <name type="synonym">Hydra attenuata</name>
    <dbReference type="NCBI Taxonomy" id="6087"/>
    <lineage>
        <taxon>Eukaryota</taxon>
        <taxon>Metazoa</taxon>
        <taxon>Cnidaria</taxon>
        <taxon>Hydrozoa</taxon>
        <taxon>Hydroidolina</taxon>
        <taxon>Anthoathecata</taxon>
        <taxon>Aplanulata</taxon>
        <taxon>Hydridae</taxon>
        <taxon>Hydra</taxon>
    </lineage>
</organism>
<dbReference type="PROSITE" id="PS51329">
    <property type="entry name" value="C_CAP_COFACTOR_C"/>
    <property type="match status" value="1"/>
</dbReference>
<dbReference type="GeneID" id="100204168"/>
<dbReference type="Pfam" id="PF08603">
    <property type="entry name" value="CAP_C"/>
    <property type="match status" value="1"/>
</dbReference>
<keyword evidence="3" id="KW-1185">Reference proteome</keyword>
<dbReference type="RefSeq" id="XP_065676791.1">
    <property type="nucleotide sequence ID" value="XM_065820719.1"/>
</dbReference>
<feature type="compositionally biased region" description="Basic and acidic residues" evidence="1">
    <location>
        <begin position="240"/>
        <end position="249"/>
    </location>
</feature>
<sequence>MSESVNSSNARWAGRAMQMIPGLKPRPQQHCVGEKNGVKNISSDDSSLFVFINNCQDFEFNINGKVGKVTAENCRNLTLNISDNVVGGTLEIIRCENLSLNYGVNAEIPVLQIECSANISIYIWLKSQLQSVYLMQTRLVNLYHQNQVVDDQNGLTLQYSIETPDDELHIQKVSHWSSALPDANFITECVVRDGVFPTTSEMKKAAEERRELMMHKMSEMLLNGIKITNPNQGGFSSSSSKDKNFDLPD</sequence>
<reference evidence="4" key="1">
    <citation type="submission" date="2025-08" db="UniProtKB">
        <authorList>
            <consortium name="RefSeq"/>
        </authorList>
    </citation>
    <scope>IDENTIFICATION</scope>
</reference>
<evidence type="ECO:0000313" key="4">
    <source>
        <dbReference type="RefSeq" id="XP_065676791.1"/>
    </source>
</evidence>
<dbReference type="Gene3D" id="2.160.20.70">
    <property type="match status" value="1"/>
</dbReference>
<name>A0ABM4DQD1_HYDVU</name>
<evidence type="ECO:0000256" key="1">
    <source>
        <dbReference type="SAM" id="MobiDB-lite"/>
    </source>
</evidence>
<protein>
    <submittedName>
        <fullName evidence="4">Uncharacterized protein LOC100204168</fullName>
    </submittedName>
</protein>
<evidence type="ECO:0000313" key="3">
    <source>
        <dbReference type="Proteomes" id="UP001652625"/>
    </source>
</evidence>
<dbReference type="InterPro" id="IPR013912">
    <property type="entry name" value="Adenylate_cyclase-assoc_CAP_C"/>
</dbReference>
<feature type="domain" description="C-CAP/cofactor C-like" evidence="2">
    <location>
        <begin position="27"/>
        <end position="157"/>
    </location>
</feature>
<dbReference type="Proteomes" id="UP001652625">
    <property type="component" value="Chromosome 15"/>
</dbReference>
<gene>
    <name evidence="4" type="primary">LOC100204168</name>
</gene>
<proteinExistence type="predicted"/>